<feature type="binding site" evidence="14">
    <location>
        <position position="230"/>
    </location>
    <ligand>
        <name>5-hydroxyisourate</name>
        <dbReference type="ChEBI" id="CHEBI:18072"/>
    </ligand>
</feature>
<evidence type="ECO:0000256" key="8">
    <source>
        <dbReference type="ARBA" id="ARBA00023002"/>
    </source>
</evidence>
<accession>A0A8B7YN53</accession>
<comment type="function">
    <text evidence="1 12 15">Catalyzes the oxidation of uric acid to 5-hydroxyisourate, which is further processed to form (S)-allantoin.</text>
</comment>
<evidence type="ECO:0000256" key="2">
    <source>
        <dbReference type="ARBA" id="ARBA00004275"/>
    </source>
</evidence>
<dbReference type="RefSeq" id="XP_022094695.1">
    <property type="nucleotide sequence ID" value="XM_022239003.1"/>
</dbReference>
<feature type="binding site" evidence="14">
    <location>
        <position position="164"/>
    </location>
    <ligand>
        <name>5-hydroxyisourate</name>
        <dbReference type="ChEBI" id="CHEBI:18072"/>
    </ligand>
</feature>
<evidence type="ECO:0000313" key="17">
    <source>
        <dbReference type="RefSeq" id="XP_022094694.1"/>
    </source>
</evidence>
<dbReference type="SUPFAM" id="SSF55620">
    <property type="entry name" value="Tetrahydrobiopterin biosynthesis enzymes-like"/>
    <property type="match status" value="2"/>
</dbReference>
<feature type="binding site" evidence="14">
    <location>
        <position position="256"/>
    </location>
    <ligand>
        <name>5-hydroxyisourate</name>
        <dbReference type="ChEBI" id="CHEBI:18072"/>
    </ligand>
</feature>
<feature type="active site" description="Charge relay system" evidence="13">
    <location>
        <position position="17"/>
    </location>
</feature>
<gene>
    <name evidence="17 18" type="primary">LOC110981429</name>
</gene>
<keyword evidence="7 12" id="KW-0659">Purine metabolism</keyword>
<feature type="binding site" evidence="14">
    <location>
        <position position="164"/>
    </location>
    <ligand>
        <name>urate</name>
        <dbReference type="ChEBI" id="CHEBI:17775"/>
    </ligand>
</feature>
<dbReference type="EC" id="1.7.3.3" evidence="5 12"/>
<keyword evidence="9 12" id="KW-0576">Peroxisome</keyword>
<dbReference type="RefSeq" id="XP_022094694.1">
    <property type="nucleotide sequence ID" value="XM_022239002.1"/>
</dbReference>
<evidence type="ECO:0000256" key="15">
    <source>
        <dbReference type="RuleBase" id="RU004455"/>
    </source>
</evidence>
<dbReference type="GO" id="GO:0019628">
    <property type="term" value="P:urate catabolic process"/>
    <property type="evidence" value="ECO:0007669"/>
    <property type="project" value="UniProtKB-UniPathway"/>
</dbReference>
<dbReference type="OMA" id="WVTGGRW"/>
<evidence type="ECO:0000256" key="5">
    <source>
        <dbReference type="ARBA" id="ARBA00012598"/>
    </source>
</evidence>
<feature type="binding site" evidence="14">
    <location>
        <position position="181"/>
    </location>
    <ligand>
        <name>urate</name>
        <dbReference type="ChEBI" id="CHEBI:17775"/>
    </ligand>
</feature>
<evidence type="ECO:0000256" key="12">
    <source>
        <dbReference type="PIRNR" id="PIRNR000241"/>
    </source>
</evidence>
<dbReference type="Pfam" id="PF01014">
    <property type="entry name" value="Uricase"/>
    <property type="match status" value="2"/>
</dbReference>
<feature type="active site" description="Charge relay system" evidence="13">
    <location>
        <position position="62"/>
    </location>
</feature>
<keyword evidence="16" id="KW-1185">Reference proteome</keyword>
<dbReference type="UniPathway" id="UPA00394">
    <property type="reaction ID" value="UER00650"/>
</dbReference>
<comment type="subcellular location">
    <subcellularLocation>
        <location evidence="2 12">Peroxisome</location>
    </subcellularLocation>
</comment>
<protein>
    <recommendedName>
        <fullName evidence="6 12">Uricase</fullName>
        <ecNumber evidence="5 12">1.7.3.3</ecNumber>
    </recommendedName>
    <alternativeName>
        <fullName evidence="10 12">Urate oxidase</fullName>
    </alternativeName>
</protein>
<feature type="active site" description="Charge relay system" evidence="13">
    <location>
        <position position="258"/>
    </location>
</feature>
<feature type="binding site" evidence="14">
    <location>
        <position position="63"/>
    </location>
    <ligand>
        <name>5-hydroxyisourate</name>
        <dbReference type="ChEBI" id="CHEBI:18072"/>
    </ligand>
</feature>
<dbReference type="GeneID" id="110981429"/>
<proteinExistence type="inferred from homology"/>
<dbReference type="NCBIfam" id="TIGR03383">
    <property type="entry name" value="urate_oxi"/>
    <property type="match status" value="1"/>
</dbReference>
<evidence type="ECO:0000256" key="7">
    <source>
        <dbReference type="ARBA" id="ARBA00022631"/>
    </source>
</evidence>
<evidence type="ECO:0000256" key="14">
    <source>
        <dbReference type="PIRSR" id="PIRSR000241-2"/>
    </source>
</evidence>
<feature type="binding site" evidence="14">
    <location>
        <position position="256"/>
    </location>
    <ligand>
        <name>urate</name>
        <dbReference type="ChEBI" id="CHEBI:17775"/>
    </ligand>
</feature>
<feature type="binding site" evidence="14">
    <location>
        <position position="181"/>
    </location>
    <ligand>
        <name>5-hydroxyisourate</name>
        <dbReference type="ChEBI" id="CHEBI:18072"/>
    </ligand>
</feature>
<evidence type="ECO:0000256" key="4">
    <source>
        <dbReference type="ARBA" id="ARBA00009760"/>
    </source>
</evidence>
<comment type="similarity">
    <text evidence="4 12 15">Belongs to the uricase family.</text>
</comment>
<dbReference type="AlphaFoldDB" id="A0A8B7YN53"/>
<reference evidence="17 18" key="1">
    <citation type="submission" date="2025-04" db="UniProtKB">
        <authorList>
            <consortium name="RefSeq"/>
        </authorList>
    </citation>
    <scope>IDENTIFICATION</scope>
</reference>
<sequence length="300" mass="33938">MSSPQVEFVSKGTYHGKHGVRVMQHRRQGDIHSIKEFTVKTKLGLATRKEYTNSDNSDVIPTDSQKNTVYALAKSKGITTPEQFALDLCQHFKGKYDQVQWAEVTVEEAPWRRLNQSGKEHAHAFIQTLEAKRYCVVQQERKGPPVVWGGLSDLKILKTTQSGFAGYVHDEYTSLPETDDRIVCSSVDGKWRYSDIEGMDFDETWEMCKTAILDEFAGPPNSGTFSFSIQEILFQCTQRMMNKVAEVDQIELDMPNIHYVFADLEKIGLENDGEIIMPTSDPHGIIRVAVSRTHSSLNSV</sequence>
<dbReference type="PIRSF" id="PIRSF000241">
    <property type="entry name" value="Urate_oxidase"/>
    <property type="match status" value="1"/>
</dbReference>
<dbReference type="PANTHER" id="PTHR42874:SF1">
    <property type="entry name" value="URICASE"/>
    <property type="match status" value="1"/>
</dbReference>
<comment type="pathway">
    <text evidence="3 12">Purine metabolism; urate degradation; (S)-allantoin from urate: step 1/3.</text>
</comment>
<evidence type="ECO:0000256" key="10">
    <source>
        <dbReference type="ARBA" id="ARBA00031317"/>
    </source>
</evidence>
<dbReference type="KEGG" id="aplc:110981429"/>
<evidence type="ECO:0000256" key="6">
    <source>
        <dbReference type="ARBA" id="ARBA00017098"/>
    </source>
</evidence>
<dbReference type="PANTHER" id="PTHR42874">
    <property type="entry name" value="URICASE"/>
    <property type="match status" value="1"/>
</dbReference>
<evidence type="ECO:0000256" key="3">
    <source>
        <dbReference type="ARBA" id="ARBA00004831"/>
    </source>
</evidence>
<feature type="binding site" evidence="14">
    <location>
        <position position="62"/>
    </location>
    <ligand>
        <name>O2</name>
        <dbReference type="ChEBI" id="CHEBI:15379"/>
    </ligand>
</feature>
<evidence type="ECO:0000256" key="1">
    <source>
        <dbReference type="ARBA" id="ARBA00003860"/>
    </source>
</evidence>
<dbReference type="GO" id="GO:0006145">
    <property type="term" value="P:purine nucleobase catabolic process"/>
    <property type="evidence" value="ECO:0007669"/>
    <property type="project" value="TreeGrafter"/>
</dbReference>
<dbReference type="GO" id="GO:0005777">
    <property type="term" value="C:peroxisome"/>
    <property type="evidence" value="ECO:0007669"/>
    <property type="project" value="UniProtKB-SubCell"/>
</dbReference>
<evidence type="ECO:0000256" key="9">
    <source>
        <dbReference type="ARBA" id="ARBA00023140"/>
    </source>
</evidence>
<evidence type="ECO:0000313" key="18">
    <source>
        <dbReference type="RefSeq" id="XP_022094695.1"/>
    </source>
</evidence>
<evidence type="ECO:0000313" key="16">
    <source>
        <dbReference type="Proteomes" id="UP000694845"/>
    </source>
</evidence>
<feature type="binding site" evidence="14">
    <location>
        <position position="63"/>
    </location>
    <ligand>
        <name>urate</name>
        <dbReference type="ChEBI" id="CHEBI:17775"/>
    </ligand>
</feature>
<feature type="binding site" evidence="14">
    <location>
        <position position="62"/>
    </location>
    <ligand>
        <name>urate</name>
        <dbReference type="ChEBI" id="CHEBI:17775"/>
    </ligand>
</feature>
<evidence type="ECO:0000256" key="11">
    <source>
        <dbReference type="ARBA" id="ARBA00048818"/>
    </source>
</evidence>
<dbReference type="OrthoDB" id="9992118at2759"/>
<dbReference type="Proteomes" id="UP000694845">
    <property type="component" value="Unplaced"/>
</dbReference>
<organism evidence="16 17">
    <name type="scientific">Acanthaster planci</name>
    <name type="common">Crown-of-thorns starfish</name>
    <dbReference type="NCBI Taxonomy" id="133434"/>
    <lineage>
        <taxon>Eukaryota</taxon>
        <taxon>Metazoa</taxon>
        <taxon>Echinodermata</taxon>
        <taxon>Eleutherozoa</taxon>
        <taxon>Asterozoa</taxon>
        <taxon>Asteroidea</taxon>
        <taxon>Valvatacea</taxon>
        <taxon>Valvatida</taxon>
        <taxon>Acanthasteridae</taxon>
        <taxon>Acanthaster</taxon>
    </lineage>
</organism>
<feature type="binding site" evidence="14">
    <location>
        <position position="230"/>
    </location>
    <ligand>
        <name>urate</name>
        <dbReference type="ChEBI" id="CHEBI:17775"/>
    </ligand>
</feature>
<dbReference type="InterPro" id="IPR002042">
    <property type="entry name" value="Uricase"/>
</dbReference>
<comment type="catalytic activity">
    <reaction evidence="11 12 15">
        <text>urate + O2 + H2O = 5-hydroxyisourate + H2O2</text>
        <dbReference type="Rhea" id="RHEA:21368"/>
        <dbReference type="ChEBI" id="CHEBI:15377"/>
        <dbReference type="ChEBI" id="CHEBI:15379"/>
        <dbReference type="ChEBI" id="CHEBI:16240"/>
        <dbReference type="ChEBI" id="CHEBI:17775"/>
        <dbReference type="ChEBI" id="CHEBI:18072"/>
        <dbReference type="EC" id="1.7.3.3"/>
    </reaction>
</comment>
<dbReference type="Gene3D" id="3.10.270.10">
    <property type="entry name" value="Urate Oxidase"/>
    <property type="match status" value="1"/>
</dbReference>
<dbReference type="GO" id="GO:0004846">
    <property type="term" value="F:urate oxidase activity"/>
    <property type="evidence" value="ECO:0007669"/>
    <property type="project" value="UniProtKB-EC"/>
</dbReference>
<name>A0A8B7YN53_ACAPL</name>
<keyword evidence="8 12" id="KW-0560">Oxidoreductase</keyword>
<feature type="binding site" evidence="14">
    <location>
        <position position="256"/>
    </location>
    <ligand>
        <name>O2</name>
        <dbReference type="ChEBI" id="CHEBI:15379"/>
    </ligand>
</feature>
<dbReference type="FunFam" id="3.10.270.10:FF:000001">
    <property type="entry name" value="Uricase"/>
    <property type="match status" value="1"/>
</dbReference>
<dbReference type="PRINTS" id="PR00093">
    <property type="entry name" value="URICASE"/>
</dbReference>
<feature type="binding site" evidence="14">
    <location>
        <position position="62"/>
    </location>
    <ligand>
        <name>5-hydroxyisourate</name>
        <dbReference type="ChEBI" id="CHEBI:18072"/>
    </ligand>
</feature>
<evidence type="ECO:0000256" key="13">
    <source>
        <dbReference type="PIRSR" id="PIRSR000241-1"/>
    </source>
</evidence>